<evidence type="ECO:0000256" key="1">
    <source>
        <dbReference type="SAM" id="MobiDB-lite"/>
    </source>
</evidence>
<comment type="caution">
    <text evidence="2">The sequence shown here is derived from an EMBL/GenBank/DDBJ whole genome shotgun (WGS) entry which is preliminary data.</text>
</comment>
<dbReference type="Proteomes" id="UP000600918">
    <property type="component" value="Unassembled WGS sequence"/>
</dbReference>
<dbReference type="EMBL" id="JACSDY010000013">
    <property type="protein sequence ID" value="KAF7410681.1"/>
    <property type="molecule type" value="Genomic_DNA"/>
</dbReference>
<accession>A0A834KRS9</accession>
<gene>
    <name evidence="2" type="ORF">H0235_013288</name>
</gene>
<name>A0A834KRS9_VESPE</name>
<evidence type="ECO:0000313" key="3">
    <source>
        <dbReference type="Proteomes" id="UP000600918"/>
    </source>
</evidence>
<organism evidence="2 3">
    <name type="scientific">Vespula pensylvanica</name>
    <name type="common">Western yellow jacket</name>
    <name type="synonym">Wasp</name>
    <dbReference type="NCBI Taxonomy" id="30213"/>
    <lineage>
        <taxon>Eukaryota</taxon>
        <taxon>Metazoa</taxon>
        <taxon>Ecdysozoa</taxon>
        <taxon>Arthropoda</taxon>
        <taxon>Hexapoda</taxon>
        <taxon>Insecta</taxon>
        <taxon>Pterygota</taxon>
        <taxon>Neoptera</taxon>
        <taxon>Endopterygota</taxon>
        <taxon>Hymenoptera</taxon>
        <taxon>Apocrita</taxon>
        <taxon>Aculeata</taxon>
        <taxon>Vespoidea</taxon>
        <taxon>Vespidae</taxon>
        <taxon>Vespinae</taxon>
        <taxon>Vespula</taxon>
    </lineage>
</organism>
<feature type="compositionally biased region" description="Basic and acidic residues" evidence="1">
    <location>
        <begin position="184"/>
        <end position="196"/>
    </location>
</feature>
<sequence>MRSCEISRLTTIANIEVEENAEKDEEMAKSYMEKVFHRDSGINDEAIWRYPVWKNETEFLLSADCYRYLQEFGYETTRPFSANRKSKLQPSSLININSGRMVARHASFHKSHEDETGVLGTYNFRRQTRPKRGGRQWESGKVGKWVETTSSIGPKEIRKSLTAVGHLLVLPPNKTVALPEEAEPLTKGKESLEKTRHSPTCYGRQRAASERWIVRKRRERNVVGRYTWRVTSNVWTCAWLGPEENSWDKRSRLDQLESKRAGRSATILVGTCREHV</sequence>
<reference evidence="2" key="1">
    <citation type="journal article" date="2020" name="G3 (Bethesda)">
        <title>High-Quality Assemblies for Three Invasive Social Wasps from the &lt;i&gt;Vespula&lt;/i&gt; Genus.</title>
        <authorList>
            <person name="Harrop T.W.R."/>
            <person name="Guhlin J."/>
            <person name="McLaughlin G.M."/>
            <person name="Permina E."/>
            <person name="Stockwell P."/>
            <person name="Gilligan J."/>
            <person name="Le Lec M.F."/>
            <person name="Gruber M.A.M."/>
            <person name="Quinn O."/>
            <person name="Lovegrove M."/>
            <person name="Duncan E.J."/>
            <person name="Remnant E.J."/>
            <person name="Van Eeckhoven J."/>
            <person name="Graham B."/>
            <person name="Knapp R.A."/>
            <person name="Langford K.W."/>
            <person name="Kronenberg Z."/>
            <person name="Press M.O."/>
            <person name="Eacker S.M."/>
            <person name="Wilson-Rankin E.E."/>
            <person name="Purcell J."/>
            <person name="Lester P.J."/>
            <person name="Dearden P.K."/>
        </authorList>
    </citation>
    <scope>NUCLEOTIDE SEQUENCE</scope>
    <source>
        <strain evidence="2">Volc-1</strain>
    </source>
</reference>
<protein>
    <submittedName>
        <fullName evidence="2">Uncharacterized protein</fullName>
    </submittedName>
</protein>
<dbReference type="AlphaFoldDB" id="A0A834KRS9"/>
<proteinExistence type="predicted"/>
<feature type="region of interest" description="Disordered" evidence="1">
    <location>
        <begin position="179"/>
        <end position="200"/>
    </location>
</feature>
<keyword evidence="3" id="KW-1185">Reference proteome</keyword>
<evidence type="ECO:0000313" key="2">
    <source>
        <dbReference type="EMBL" id="KAF7410681.1"/>
    </source>
</evidence>